<evidence type="ECO:0000256" key="10">
    <source>
        <dbReference type="ARBA" id="ARBA00049103"/>
    </source>
</evidence>
<dbReference type="GO" id="GO:0120518">
    <property type="term" value="F:protein N-terminal-methionine acetyltransferase activity"/>
    <property type="evidence" value="ECO:0007669"/>
    <property type="project" value="UniProtKB-EC"/>
</dbReference>
<dbReference type="STRING" id="31234.E3LCH5"/>
<reference evidence="14" key="1">
    <citation type="submission" date="2007-07" db="EMBL/GenBank/DDBJ databases">
        <title>PCAP assembly of the Caenorhabditis remanei genome.</title>
        <authorList>
            <consortium name="The Caenorhabditis remanei Sequencing Consortium"/>
            <person name="Wilson R.K."/>
        </authorList>
    </citation>
    <scope>NUCLEOTIDE SEQUENCE [LARGE SCALE GENOMIC DNA]</scope>
    <source>
        <strain evidence="14">PB4641</strain>
    </source>
</reference>
<evidence type="ECO:0000256" key="7">
    <source>
        <dbReference type="ARBA" id="ARBA00048618"/>
    </source>
</evidence>
<dbReference type="GO" id="GO:0007064">
    <property type="term" value="P:mitotic sister chromatid cohesion"/>
    <property type="evidence" value="ECO:0007669"/>
    <property type="project" value="TreeGrafter"/>
</dbReference>
<comment type="catalytic activity">
    <reaction evidence="5">
        <text>N-terminal L-methionyl-L-tyrosyl-[protein] + acetyl-CoA = N-terminal N(alpha)-acetyl-L-methionyl-L-tyrosyl-[protein] + CoA + H(+)</text>
        <dbReference type="Rhea" id="RHEA:50532"/>
        <dbReference type="Rhea" id="RHEA-COMP:12717"/>
        <dbReference type="Rhea" id="RHEA-COMP:12718"/>
        <dbReference type="ChEBI" id="CHEBI:15378"/>
        <dbReference type="ChEBI" id="CHEBI:57287"/>
        <dbReference type="ChEBI" id="CHEBI:57288"/>
        <dbReference type="ChEBI" id="CHEBI:133384"/>
        <dbReference type="ChEBI" id="CHEBI:133385"/>
        <dbReference type="EC" id="2.3.1.258"/>
    </reaction>
</comment>
<dbReference type="eggNOG" id="KOG3138">
    <property type="taxonomic scope" value="Eukaryota"/>
</dbReference>
<proteinExistence type="predicted"/>
<name>E3LCH5_CAERE</name>
<dbReference type="InterPro" id="IPR016181">
    <property type="entry name" value="Acyl_CoA_acyltransferase"/>
</dbReference>
<dbReference type="InterPro" id="IPR051556">
    <property type="entry name" value="N-term/lysine_N-AcTrnsfr"/>
</dbReference>
<dbReference type="CTD" id="9825071"/>
<evidence type="ECO:0000256" key="6">
    <source>
        <dbReference type="ARBA" id="ARBA00048490"/>
    </source>
</evidence>
<dbReference type="OMA" id="YYRISPR"/>
<feature type="compositionally biased region" description="Basic and acidic residues" evidence="12">
    <location>
        <begin position="49"/>
        <end position="71"/>
    </location>
</feature>
<evidence type="ECO:0000259" key="13">
    <source>
        <dbReference type="PROSITE" id="PS51186"/>
    </source>
</evidence>
<keyword evidence="1" id="KW-0808">Transferase</keyword>
<comment type="catalytic activity">
    <reaction evidence="4">
        <text>N-terminal L-methionyl-L-seryl-[protein] + acetyl-CoA = N-terminal N(alpha)-acetyl-L-methionyl-L-seryl-[protein] + CoA + H(+)</text>
        <dbReference type="Rhea" id="RHEA:50568"/>
        <dbReference type="Rhea" id="RHEA-COMP:12728"/>
        <dbReference type="Rhea" id="RHEA-COMP:12729"/>
        <dbReference type="ChEBI" id="CHEBI:15378"/>
        <dbReference type="ChEBI" id="CHEBI:57287"/>
        <dbReference type="ChEBI" id="CHEBI:57288"/>
        <dbReference type="ChEBI" id="CHEBI:133400"/>
        <dbReference type="ChEBI" id="CHEBI:133401"/>
        <dbReference type="EC" id="2.3.1.258"/>
    </reaction>
</comment>
<comment type="catalytic activity">
    <reaction evidence="9">
        <text>N-terminal L-methionyl-L-alanyl-[protein] + acetyl-CoA = N-terminal N(alpha)-acetyl-L-methionyl-L-alanyl-[protein] + CoA + H(+)</text>
        <dbReference type="Rhea" id="RHEA:50564"/>
        <dbReference type="Rhea" id="RHEA-COMP:12726"/>
        <dbReference type="Rhea" id="RHEA-COMP:12727"/>
        <dbReference type="ChEBI" id="CHEBI:15378"/>
        <dbReference type="ChEBI" id="CHEBI:57287"/>
        <dbReference type="ChEBI" id="CHEBI:57288"/>
        <dbReference type="ChEBI" id="CHEBI:133398"/>
        <dbReference type="ChEBI" id="CHEBI:133399"/>
        <dbReference type="EC" id="2.3.1.258"/>
    </reaction>
</comment>
<feature type="region of interest" description="Disordered" evidence="12">
    <location>
        <begin position="1"/>
        <end position="71"/>
    </location>
</feature>
<evidence type="ECO:0000256" key="12">
    <source>
        <dbReference type="SAM" id="MobiDB-lite"/>
    </source>
</evidence>
<dbReference type="Proteomes" id="UP000008281">
    <property type="component" value="Unassembled WGS sequence"/>
</dbReference>
<comment type="catalytic activity">
    <reaction evidence="7">
        <text>N-terminal L-methionyl-L-lysyl-[protein] + acetyl-CoA = N-terminal N(alpha)-acetyl-L-methionyl-L-lysyl-[protein] + CoA + H(+)</text>
        <dbReference type="Rhea" id="RHEA:50580"/>
        <dbReference type="Rhea" id="RHEA-COMP:12734"/>
        <dbReference type="Rhea" id="RHEA-COMP:12735"/>
        <dbReference type="ChEBI" id="CHEBI:15378"/>
        <dbReference type="ChEBI" id="CHEBI:57287"/>
        <dbReference type="ChEBI" id="CHEBI:57288"/>
        <dbReference type="ChEBI" id="CHEBI:133406"/>
        <dbReference type="ChEBI" id="CHEBI:133407"/>
        <dbReference type="EC" id="2.3.1.258"/>
    </reaction>
</comment>
<dbReference type="PANTHER" id="PTHR42919">
    <property type="entry name" value="N-ALPHA-ACETYLTRANSFERASE"/>
    <property type="match status" value="1"/>
</dbReference>
<evidence type="ECO:0000256" key="8">
    <source>
        <dbReference type="ARBA" id="ARBA00048799"/>
    </source>
</evidence>
<evidence type="ECO:0000256" key="4">
    <source>
        <dbReference type="ARBA" id="ARBA00048251"/>
    </source>
</evidence>
<feature type="domain" description="N-acetyltransferase" evidence="13">
    <location>
        <begin position="107"/>
        <end position="255"/>
    </location>
</feature>
<keyword evidence="15" id="KW-1185">Reference proteome</keyword>
<dbReference type="EMBL" id="DS268407">
    <property type="protein sequence ID" value="EFO82148.1"/>
    <property type="molecule type" value="Genomic_DNA"/>
</dbReference>
<dbReference type="HOGENOM" id="CLU_013985_5_3_1"/>
<comment type="catalytic activity">
    <reaction evidence="10">
        <text>N-terminal L-methionyl-L-leucyl-[protein] + acetyl-CoA = N-terminal N(alpha)-acetyl-L-methionyl-L-leucyl-[protein] + CoA + H(+)</text>
        <dbReference type="Rhea" id="RHEA:50520"/>
        <dbReference type="Rhea" id="RHEA-COMP:12711"/>
        <dbReference type="Rhea" id="RHEA-COMP:12712"/>
        <dbReference type="ChEBI" id="CHEBI:15378"/>
        <dbReference type="ChEBI" id="CHEBI:57287"/>
        <dbReference type="ChEBI" id="CHEBI:57288"/>
        <dbReference type="ChEBI" id="CHEBI:133377"/>
        <dbReference type="ChEBI" id="CHEBI:133378"/>
        <dbReference type="EC" id="2.3.1.258"/>
    </reaction>
</comment>
<organism evidence="15">
    <name type="scientific">Caenorhabditis remanei</name>
    <name type="common">Caenorhabditis vulgaris</name>
    <dbReference type="NCBI Taxonomy" id="31234"/>
    <lineage>
        <taxon>Eukaryota</taxon>
        <taxon>Metazoa</taxon>
        <taxon>Ecdysozoa</taxon>
        <taxon>Nematoda</taxon>
        <taxon>Chromadorea</taxon>
        <taxon>Rhabditida</taxon>
        <taxon>Rhabditina</taxon>
        <taxon>Rhabditomorpha</taxon>
        <taxon>Rhabditoidea</taxon>
        <taxon>Rhabditidae</taxon>
        <taxon>Peloderinae</taxon>
        <taxon>Caenorhabditis</taxon>
    </lineage>
</organism>
<evidence type="ECO:0000256" key="5">
    <source>
        <dbReference type="ARBA" id="ARBA00048335"/>
    </source>
</evidence>
<sequence>MSDQPVEPVNNINDEQANVETEPTLSKSAKKRAKKQQKKASESADDQPSTEKIDGETSDGPKETTDEKVVEKVVPKKKDPVEMLVPMIKKFDVNGKPVRTIAGHGSVYLGEITPHNILQLKKLNEAVFPIAYNDKFYVEARTCGDLGRLAYYNDVVVGAVCCRIDDISDEKSLYLMTLGTLAAYRQCGIGTHLIYYALKLCKKMEEIKTMYLHVQVNNQTAVQFYERHGFTNDGIIEDYYRISPRDAYLLIKRIRM</sequence>
<dbReference type="FunCoup" id="E3LCH5">
    <property type="interactions" value="2873"/>
</dbReference>
<dbReference type="Pfam" id="PF00583">
    <property type="entry name" value="Acetyltransf_1"/>
    <property type="match status" value="1"/>
</dbReference>
<evidence type="ECO:0000256" key="11">
    <source>
        <dbReference type="ARBA" id="ARBA00049454"/>
    </source>
</evidence>
<dbReference type="AlphaFoldDB" id="E3LCH5"/>
<protein>
    <recommendedName>
        <fullName evidence="3">N-terminal methionine N(alpha)-acetyltransferase NatE</fullName>
        <ecNumber evidence="3">2.3.1.258</ecNumber>
    </recommendedName>
</protein>
<comment type="catalytic activity">
    <reaction evidence="6">
        <text>N-terminal L-methionyl-L-phenylalanyl-[protein] + acetyl-CoA = N-terminal N(alpha)-acetyl-L-methionyl-L-phenylalanyl-[protein] + CoA + H(+)</text>
        <dbReference type="Rhea" id="RHEA:50528"/>
        <dbReference type="Rhea" id="RHEA-COMP:12715"/>
        <dbReference type="Rhea" id="RHEA-COMP:12716"/>
        <dbReference type="ChEBI" id="CHEBI:15378"/>
        <dbReference type="ChEBI" id="CHEBI:57287"/>
        <dbReference type="ChEBI" id="CHEBI:57288"/>
        <dbReference type="ChEBI" id="CHEBI:133382"/>
        <dbReference type="ChEBI" id="CHEBI:133383"/>
        <dbReference type="EC" id="2.3.1.258"/>
    </reaction>
</comment>
<evidence type="ECO:0000256" key="3">
    <source>
        <dbReference type="ARBA" id="ARBA00039121"/>
    </source>
</evidence>
<keyword evidence="2" id="KW-0012">Acyltransferase</keyword>
<feature type="compositionally biased region" description="Basic residues" evidence="12">
    <location>
        <begin position="28"/>
        <end position="38"/>
    </location>
</feature>
<dbReference type="InterPro" id="IPR000182">
    <property type="entry name" value="GNAT_dom"/>
</dbReference>
<dbReference type="SUPFAM" id="SSF55729">
    <property type="entry name" value="Acyl-CoA N-acyltransferases (Nat)"/>
    <property type="match status" value="1"/>
</dbReference>
<dbReference type="EC" id="2.3.1.258" evidence="3"/>
<dbReference type="PROSITE" id="PS51186">
    <property type="entry name" value="GNAT"/>
    <property type="match status" value="1"/>
</dbReference>
<evidence type="ECO:0000256" key="2">
    <source>
        <dbReference type="ARBA" id="ARBA00023315"/>
    </source>
</evidence>
<comment type="catalytic activity">
    <reaction evidence="11">
        <text>N-terminal L-methionyl-L-threonyl-[protein] + acetyl-CoA = N-terminal N(alpha)-acetyl-L-methionyl-L-threonyl-[protein] + CoA + H(+)</text>
        <dbReference type="Rhea" id="RHEA:50576"/>
        <dbReference type="Rhea" id="RHEA-COMP:12732"/>
        <dbReference type="Rhea" id="RHEA-COMP:12733"/>
        <dbReference type="ChEBI" id="CHEBI:15378"/>
        <dbReference type="ChEBI" id="CHEBI:57287"/>
        <dbReference type="ChEBI" id="CHEBI:57288"/>
        <dbReference type="ChEBI" id="CHEBI:133404"/>
        <dbReference type="ChEBI" id="CHEBI:133405"/>
        <dbReference type="EC" id="2.3.1.258"/>
    </reaction>
</comment>
<dbReference type="PANTHER" id="PTHR42919:SF8">
    <property type="entry name" value="N-ALPHA-ACETYLTRANSFERASE 50"/>
    <property type="match status" value="1"/>
</dbReference>
<dbReference type="GO" id="GO:0031415">
    <property type="term" value="C:NatA complex"/>
    <property type="evidence" value="ECO:0007669"/>
    <property type="project" value="TreeGrafter"/>
</dbReference>
<evidence type="ECO:0000313" key="15">
    <source>
        <dbReference type="Proteomes" id="UP000008281"/>
    </source>
</evidence>
<feature type="compositionally biased region" description="Polar residues" evidence="12">
    <location>
        <begin position="10"/>
        <end position="25"/>
    </location>
</feature>
<dbReference type="InParanoid" id="E3LCH5"/>
<evidence type="ECO:0000256" key="1">
    <source>
        <dbReference type="ARBA" id="ARBA00022679"/>
    </source>
</evidence>
<dbReference type="FunFam" id="3.40.630.30:FF:000006">
    <property type="entry name" value="Putative n-alpha-acetyltransferase 50"/>
    <property type="match status" value="1"/>
</dbReference>
<dbReference type="OrthoDB" id="47374at2759"/>
<dbReference type="GeneID" id="9825071"/>
<dbReference type="Gene3D" id="3.40.630.30">
    <property type="match status" value="1"/>
</dbReference>
<dbReference type="RefSeq" id="XP_003117550.2">
    <property type="nucleotide sequence ID" value="XM_003117502.2"/>
</dbReference>
<dbReference type="KEGG" id="crq:GCK72_024058"/>
<comment type="catalytic activity">
    <reaction evidence="8">
        <text>N-terminal L-methionyl-L-valyl-[protein] + acetyl-CoA = N-terminal N(alpha)-acetyl-L-methionyl-L-valyl-[protein] + CoA + H(+)</text>
        <dbReference type="Rhea" id="RHEA:50572"/>
        <dbReference type="Rhea" id="RHEA-COMP:12730"/>
        <dbReference type="Rhea" id="RHEA-COMP:12731"/>
        <dbReference type="ChEBI" id="CHEBI:15378"/>
        <dbReference type="ChEBI" id="CHEBI:57287"/>
        <dbReference type="ChEBI" id="CHEBI:57288"/>
        <dbReference type="ChEBI" id="CHEBI:133402"/>
        <dbReference type="ChEBI" id="CHEBI:133403"/>
        <dbReference type="EC" id="2.3.1.258"/>
    </reaction>
</comment>
<accession>E3LCH5</accession>
<evidence type="ECO:0000313" key="14">
    <source>
        <dbReference type="EMBL" id="EFO82148.1"/>
    </source>
</evidence>
<gene>
    <name evidence="14" type="ORF">CRE_00419</name>
</gene>
<dbReference type="CDD" id="cd04301">
    <property type="entry name" value="NAT_SF"/>
    <property type="match status" value="1"/>
</dbReference>
<evidence type="ECO:0000256" key="9">
    <source>
        <dbReference type="ARBA" id="ARBA00049002"/>
    </source>
</evidence>